<organism evidence="6 7">
    <name type="scientific">Legionella worsleiensis</name>
    <dbReference type="NCBI Taxonomy" id="45076"/>
    <lineage>
        <taxon>Bacteria</taxon>
        <taxon>Pseudomonadati</taxon>
        <taxon>Pseudomonadota</taxon>
        <taxon>Gammaproteobacteria</taxon>
        <taxon>Legionellales</taxon>
        <taxon>Legionellaceae</taxon>
        <taxon>Legionella</taxon>
    </lineage>
</organism>
<sequence>MKKTRTFLSLTLALAGTYTFAGTSGYVVESSTGWSGFYAGINTGYLWSANNVIKNTGIPSAFNPVFNPFSRSMSDALAVLGTHRIKNSLNAFSGGGQIGYNALILDDLVIGIDADLDALAPTSSTTRFVSSVTTPLLAGVTHTADISLTKKLQYLGLIKGRLGYLLNPGLLLYGAGAFAYGGATLSTSYIVTNSQPLFTPVSGYASVHNVLGGWAGGGGAEWLVNSSWSVKAEYIYYNLGPLHSYLNLTQNAALNPPVAYAEASVKSKADFTGNVLRVGVNYHFG</sequence>
<name>A0A0W1A5W0_9GAMM</name>
<dbReference type="Pfam" id="PF13505">
    <property type="entry name" value="OMP_b-brl"/>
    <property type="match status" value="1"/>
</dbReference>
<proteinExistence type="predicted"/>
<dbReference type="PANTHER" id="PTHR34001">
    <property type="entry name" value="BLL7405 PROTEIN"/>
    <property type="match status" value="1"/>
</dbReference>
<dbReference type="SUPFAM" id="SSF56925">
    <property type="entry name" value="OMPA-like"/>
    <property type="match status" value="1"/>
</dbReference>
<dbReference type="OrthoDB" id="9815357at2"/>
<feature type="domain" description="Outer membrane protein beta-barrel" evidence="5">
    <location>
        <begin position="12"/>
        <end position="284"/>
    </location>
</feature>
<dbReference type="PATRIC" id="fig|45076.6.peg.2127"/>
<dbReference type="Proteomes" id="UP000054662">
    <property type="component" value="Unassembled WGS sequence"/>
</dbReference>
<accession>A0A0W1A5W0</accession>
<dbReference type="AlphaFoldDB" id="A0A0W1A5W0"/>
<evidence type="ECO:0000313" key="7">
    <source>
        <dbReference type="Proteomes" id="UP000054662"/>
    </source>
</evidence>
<comment type="caution">
    <text evidence="6">The sequence shown here is derived from an EMBL/GenBank/DDBJ whole genome shotgun (WGS) entry which is preliminary data.</text>
</comment>
<feature type="chain" id="PRO_5006919433" description="Outer membrane protein beta-barrel domain-containing protein" evidence="4">
    <location>
        <begin position="22"/>
        <end position="285"/>
    </location>
</feature>
<evidence type="ECO:0000256" key="3">
    <source>
        <dbReference type="ARBA" id="ARBA00023136"/>
    </source>
</evidence>
<feature type="signal peptide" evidence="4">
    <location>
        <begin position="1"/>
        <end position="21"/>
    </location>
</feature>
<evidence type="ECO:0000313" key="6">
    <source>
        <dbReference type="EMBL" id="KTD76725.1"/>
    </source>
</evidence>
<dbReference type="GO" id="GO:0016020">
    <property type="term" value="C:membrane"/>
    <property type="evidence" value="ECO:0007669"/>
    <property type="project" value="UniProtKB-SubCell"/>
</dbReference>
<comment type="subcellular location">
    <subcellularLocation>
        <location evidence="1">Membrane</location>
    </subcellularLocation>
</comment>
<evidence type="ECO:0000259" key="5">
    <source>
        <dbReference type="Pfam" id="PF13505"/>
    </source>
</evidence>
<keyword evidence="7" id="KW-1185">Reference proteome</keyword>
<dbReference type="PANTHER" id="PTHR34001:SF3">
    <property type="entry name" value="BLL7405 PROTEIN"/>
    <property type="match status" value="1"/>
</dbReference>
<gene>
    <name evidence="6" type="ORF">Lwor_1950</name>
</gene>
<dbReference type="InterPro" id="IPR051692">
    <property type="entry name" value="OMP-like"/>
</dbReference>
<keyword evidence="3" id="KW-0472">Membrane</keyword>
<dbReference type="EMBL" id="LNZC01000027">
    <property type="protein sequence ID" value="KTD76725.1"/>
    <property type="molecule type" value="Genomic_DNA"/>
</dbReference>
<reference evidence="6 7" key="1">
    <citation type="submission" date="2015-11" db="EMBL/GenBank/DDBJ databases">
        <title>Genomic analysis of 38 Legionella species identifies large and diverse effector repertoires.</title>
        <authorList>
            <person name="Burstein D."/>
            <person name="Amaro F."/>
            <person name="Zusman T."/>
            <person name="Lifshitz Z."/>
            <person name="Cohen O."/>
            <person name="Gilbert J.A."/>
            <person name="Pupko T."/>
            <person name="Shuman H.A."/>
            <person name="Segal G."/>
        </authorList>
    </citation>
    <scope>NUCLEOTIDE SEQUENCE [LARGE SCALE GENOMIC DNA]</scope>
    <source>
        <strain evidence="6 7">ATCC 49508</strain>
    </source>
</reference>
<protein>
    <recommendedName>
        <fullName evidence="5">Outer membrane protein beta-barrel domain-containing protein</fullName>
    </recommendedName>
</protein>
<dbReference type="RefSeq" id="WP_058493725.1">
    <property type="nucleotide sequence ID" value="NZ_CBCRUR010000004.1"/>
</dbReference>
<evidence type="ECO:0000256" key="1">
    <source>
        <dbReference type="ARBA" id="ARBA00004370"/>
    </source>
</evidence>
<dbReference type="STRING" id="45076.Lwor_1950"/>
<dbReference type="Gene3D" id="2.40.160.20">
    <property type="match status" value="1"/>
</dbReference>
<evidence type="ECO:0000256" key="2">
    <source>
        <dbReference type="ARBA" id="ARBA00022729"/>
    </source>
</evidence>
<dbReference type="InterPro" id="IPR011250">
    <property type="entry name" value="OMP/PagP_B-barrel"/>
</dbReference>
<dbReference type="InterPro" id="IPR027385">
    <property type="entry name" value="Beta-barrel_OMP"/>
</dbReference>
<keyword evidence="2 4" id="KW-0732">Signal</keyword>
<evidence type="ECO:0000256" key="4">
    <source>
        <dbReference type="SAM" id="SignalP"/>
    </source>
</evidence>